<dbReference type="AlphaFoldDB" id="V5WGK7"/>
<dbReference type="GO" id="GO:0004812">
    <property type="term" value="F:aminoacyl-tRNA ligase activity"/>
    <property type="evidence" value="ECO:0007669"/>
    <property type="project" value="UniProtKB-KW"/>
</dbReference>
<dbReference type="Gene3D" id="2.40.30.130">
    <property type="match status" value="1"/>
</dbReference>
<dbReference type="PANTHER" id="PTHR43462:SF1">
    <property type="entry name" value="ALANYL-TRNA EDITING PROTEIN AARSD1"/>
    <property type="match status" value="1"/>
</dbReference>
<keyword evidence="1" id="KW-0479">Metal-binding</keyword>
<sequence length="474" mass="53108">MKDVAGGKFMSQNGSSLYHQQPYTRNIQTRIEAMHQLELDGLSRTAVVFRESQFYPRGGGQPGDRGSFEGYPVLDTLKGSDIPGFPGDPSSTVHVMELNGKLRPGDQGELSLDWKHRWDYMQQHSGQHLISAAFWLIGSYPTISVHQGSDYTTVEFQAGDIPDNDILRATELANRCILARLDIRSRQISEEELANLPLRRSLKVESRIRVLEIGRFSPSENAELPAILKGSEDARLEPGNSDDLLLDVVGCGGVHLRNSAEIRLIHHLKTERIRGRVRLYWKIGDRALEDYRMKEDVCGKTGTMLSRPPEEIPGRVSELQHEISSLKKELGVLKRRQLMSRIDEALFRTPDQEDGSDNLHSAPGISLFLEEGDMNDLRDAVKYLQKLEVQTAVLGAYDHDESADGESKIFWCLMDRRDPSLEFDSIKKDILEPMNARGGGKAPVWQGSMPAATPGDGRLLIQRLTAGFSRHNDA</sequence>
<dbReference type="STRING" id="1307761.L21SP2_1283"/>
<keyword evidence="2" id="KW-0862">Zinc</keyword>
<dbReference type="GO" id="GO:0046872">
    <property type="term" value="F:metal ion binding"/>
    <property type="evidence" value="ECO:0007669"/>
    <property type="project" value="UniProtKB-KW"/>
</dbReference>
<dbReference type="SUPFAM" id="SSF55186">
    <property type="entry name" value="ThrRS/AlaRS common domain"/>
    <property type="match status" value="1"/>
</dbReference>
<dbReference type="InterPro" id="IPR051335">
    <property type="entry name" value="Alanyl-tRNA_Editing_Enzymes"/>
</dbReference>
<organism evidence="3 4">
    <name type="scientific">Salinispira pacifica</name>
    <dbReference type="NCBI Taxonomy" id="1307761"/>
    <lineage>
        <taxon>Bacteria</taxon>
        <taxon>Pseudomonadati</taxon>
        <taxon>Spirochaetota</taxon>
        <taxon>Spirochaetia</taxon>
        <taxon>Spirochaetales</taxon>
        <taxon>Spirochaetaceae</taxon>
        <taxon>Salinispira</taxon>
    </lineage>
</organism>
<dbReference type="InterPro" id="IPR018163">
    <property type="entry name" value="Thr/Ala-tRNA-synth_IIc_edit"/>
</dbReference>
<dbReference type="GO" id="GO:0002161">
    <property type="term" value="F:aminoacyl-tRNA deacylase activity"/>
    <property type="evidence" value="ECO:0007669"/>
    <property type="project" value="UniProtKB-ARBA"/>
</dbReference>
<evidence type="ECO:0000313" key="3">
    <source>
        <dbReference type="EMBL" id="AHC14684.1"/>
    </source>
</evidence>
<evidence type="ECO:0000313" key="4">
    <source>
        <dbReference type="Proteomes" id="UP000018680"/>
    </source>
</evidence>
<dbReference type="PANTHER" id="PTHR43462">
    <property type="entry name" value="ALANYL-TRNA EDITING PROTEIN"/>
    <property type="match status" value="1"/>
</dbReference>
<dbReference type="GO" id="GO:0000166">
    <property type="term" value="F:nucleotide binding"/>
    <property type="evidence" value="ECO:0007669"/>
    <property type="project" value="InterPro"/>
</dbReference>
<reference evidence="3 4" key="1">
    <citation type="journal article" date="2015" name="Stand. Genomic Sci.">
        <title>Complete genome sequence and description of Salinispira pacifica gen. nov., sp. nov., a novel spirochaete isolated form a hypersaline microbial mat.</title>
        <authorList>
            <person name="Ben Hania W."/>
            <person name="Joseph M."/>
            <person name="Schumann P."/>
            <person name="Bunk B."/>
            <person name="Fiebig A."/>
            <person name="Sproer C."/>
            <person name="Klenk H.P."/>
            <person name="Fardeau M.L."/>
            <person name="Spring S."/>
        </authorList>
    </citation>
    <scope>NUCLEOTIDE SEQUENCE [LARGE SCALE GENOMIC DNA]</scope>
    <source>
        <strain evidence="3 4">L21-RPul-D2</strain>
    </source>
</reference>
<dbReference type="SUPFAM" id="SSF50447">
    <property type="entry name" value="Translation proteins"/>
    <property type="match status" value="1"/>
</dbReference>
<keyword evidence="3" id="KW-0436">Ligase</keyword>
<dbReference type="eggNOG" id="COG0013">
    <property type="taxonomic scope" value="Bacteria"/>
</dbReference>
<evidence type="ECO:0000256" key="1">
    <source>
        <dbReference type="ARBA" id="ARBA00022723"/>
    </source>
</evidence>
<name>V5WGK7_9SPIO</name>
<keyword evidence="4" id="KW-1185">Reference proteome</keyword>
<dbReference type="KEGG" id="slr:L21SP2_1283"/>
<proteinExistence type="predicted"/>
<evidence type="ECO:0000256" key="2">
    <source>
        <dbReference type="ARBA" id="ARBA00022833"/>
    </source>
</evidence>
<dbReference type="EMBL" id="CP006939">
    <property type="protein sequence ID" value="AHC14684.1"/>
    <property type="molecule type" value="Genomic_DNA"/>
</dbReference>
<dbReference type="InterPro" id="IPR009000">
    <property type="entry name" value="Transl_B-barrel_sf"/>
</dbReference>
<protein>
    <submittedName>
        <fullName evidence="3">Alanyl-tRNA synthetase family protein</fullName>
    </submittedName>
</protein>
<gene>
    <name evidence="3" type="ORF">L21SP2_1283</name>
</gene>
<dbReference type="Proteomes" id="UP000018680">
    <property type="component" value="Chromosome"/>
</dbReference>
<accession>V5WGK7</accession>
<dbReference type="Gene3D" id="3.30.980.10">
    <property type="entry name" value="Threonyl-trna Synthetase, Chain A, domain 2"/>
    <property type="match status" value="1"/>
</dbReference>
<keyword evidence="3" id="KW-0030">Aminoacyl-tRNA synthetase</keyword>
<dbReference type="HOGENOM" id="CLU_004485_7_2_12"/>